<reference evidence="5 6" key="3">
    <citation type="submission" date="2019-11" db="EMBL/GenBank/DDBJ databases">
        <title>A de novo genome assembly of a pear dwarfing rootstock.</title>
        <authorList>
            <person name="Wang F."/>
            <person name="Wang J."/>
            <person name="Li S."/>
            <person name="Zhang Y."/>
            <person name="Fang M."/>
            <person name="Ma L."/>
            <person name="Zhao Y."/>
            <person name="Jiang S."/>
        </authorList>
    </citation>
    <scope>NUCLEOTIDE SEQUENCE [LARGE SCALE GENOMIC DNA]</scope>
    <source>
        <strain evidence="5">S2</strain>
        <tissue evidence="5">Leaf</tissue>
    </source>
</reference>
<dbReference type="Proteomes" id="UP000327157">
    <property type="component" value="Chromosome 16"/>
</dbReference>
<evidence type="ECO:0000313" key="5">
    <source>
        <dbReference type="EMBL" id="KAB2624608.1"/>
    </source>
</evidence>
<dbReference type="InterPro" id="IPR035595">
    <property type="entry name" value="UDP_glycos_trans_CS"/>
</dbReference>
<keyword evidence="2 3" id="KW-0808">Transferase</keyword>
<evidence type="ECO:0000256" key="2">
    <source>
        <dbReference type="ARBA" id="ARBA00022679"/>
    </source>
</evidence>
<name>A0A5N5HAJ9_9ROSA</name>
<feature type="region of interest" description="Disordered" evidence="4">
    <location>
        <begin position="72"/>
        <end position="95"/>
    </location>
</feature>
<comment type="similarity">
    <text evidence="1 3">Belongs to the UDP-glycosyltransferase family.</text>
</comment>
<evidence type="ECO:0000256" key="4">
    <source>
        <dbReference type="SAM" id="MobiDB-lite"/>
    </source>
</evidence>
<dbReference type="InterPro" id="IPR002213">
    <property type="entry name" value="UDP_glucos_trans"/>
</dbReference>
<dbReference type="CDD" id="cd03784">
    <property type="entry name" value="GT1_Gtf-like"/>
    <property type="match status" value="1"/>
</dbReference>
<keyword evidence="6" id="KW-1185">Reference proteome</keyword>
<gene>
    <name evidence="5" type="ORF">D8674_016268</name>
</gene>
<reference evidence="5 6" key="1">
    <citation type="submission" date="2019-09" db="EMBL/GenBank/DDBJ databases">
        <authorList>
            <person name="Ou C."/>
        </authorList>
    </citation>
    <scope>NUCLEOTIDE SEQUENCE [LARGE SCALE GENOMIC DNA]</scope>
    <source>
        <strain evidence="5">S2</strain>
        <tissue evidence="5">Leaf</tissue>
    </source>
</reference>
<comment type="caution">
    <text evidence="5">The sequence shown here is derived from an EMBL/GenBank/DDBJ whole genome shotgun (WGS) entry which is preliminary data.</text>
</comment>
<dbReference type="GO" id="GO:0080044">
    <property type="term" value="F:quercetin 7-O-glucosyltransferase activity"/>
    <property type="evidence" value="ECO:0007669"/>
    <property type="project" value="TreeGrafter"/>
</dbReference>
<sequence length="112" mass="12220">MIARWCPQDKVLAHPSVGAFLTHSGWNSTVEGICGGVPMLCWPFFAEQQVNCRYACTTWGVGLEIYSDVKREGGGGFGEGDDGGGEWEGDEEQGGGVEEEIGYCLCRRRRVL</sequence>
<dbReference type="PROSITE" id="PS00375">
    <property type="entry name" value="UDPGT"/>
    <property type="match status" value="1"/>
</dbReference>
<dbReference type="OrthoDB" id="5835829at2759"/>
<feature type="compositionally biased region" description="Acidic residues" evidence="4">
    <location>
        <begin position="79"/>
        <end position="95"/>
    </location>
</feature>
<dbReference type="GO" id="GO:0080043">
    <property type="term" value="F:quercetin 3-O-glucosyltransferase activity"/>
    <property type="evidence" value="ECO:0007669"/>
    <property type="project" value="TreeGrafter"/>
</dbReference>
<evidence type="ECO:0000256" key="1">
    <source>
        <dbReference type="ARBA" id="ARBA00009995"/>
    </source>
</evidence>
<protein>
    <submittedName>
        <fullName evidence="5">Uncharacterized protein</fullName>
    </submittedName>
</protein>
<reference evidence="6" key="2">
    <citation type="submission" date="2019-10" db="EMBL/GenBank/DDBJ databases">
        <title>A de novo genome assembly of a pear dwarfing rootstock.</title>
        <authorList>
            <person name="Wang F."/>
            <person name="Wang J."/>
            <person name="Li S."/>
            <person name="Zhang Y."/>
            <person name="Fang M."/>
            <person name="Ma L."/>
            <person name="Zhao Y."/>
            <person name="Jiang S."/>
        </authorList>
    </citation>
    <scope>NUCLEOTIDE SEQUENCE [LARGE SCALE GENOMIC DNA]</scope>
</reference>
<proteinExistence type="inferred from homology"/>
<accession>A0A5N5HAJ9</accession>
<organism evidence="5 6">
    <name type="scientific">Pyrus ussuriensis x Pyrus communis</name>
    <dbReference type="NCBI Taxonomy" id="2448454"/>
    <lineage>
        <taxon>Eukaryota</taxon>
        <taxon>Viridiplantae</taxon>
        <taxon>Streptophyta</taxon>
        <taxon>Embryophyta</taxon>
        <taxon>Tracheophyta</taxon>
        <taxon>Spermatophyta</taxon>
        <taxon>Magnoliopsida</taxon>
        <taxon>eudicotyledons</taxon>
        <taxon>Gunneridae</taxon>
        <taxon>Pentapetalae</taxon>
        <taxon>rosids</taxon>
        <taxon>fabids</taxon>
        <taxon>Rosales</taxon>
        <taxon>Rosaceae</taxon>
        <taxon>Amygdaloideae</taxon>
        <taxon>Maleae</taxon>
        <taxon>Pyrus</taxon>
    </lineage>
</organism>
<dbReference type="PANTHER" id="PTHR11926">
    <property type="entry name" value="GLUCOSYL/GLUCURONOSYL TRANSFERASES"/>
    <property type="match status" value="1"/>
</dbReference>
<dbReference type="Pfam" id="PF00201">
    <property type="entry name" value="UDPGT"/>
    <property type="match status" value="1"/>
</dbReference>
<dbReference type="AlphaFoldDB" id="A0A5N5HAJ9"/>
<dbReference type="SUPFAM" id="SSF53756">
    <property type="entry name" value="UDP-Glycosyltransferase/glycogen phosphorylase"/>
    <property type="match status" value="1"/>
</dbReference>
<dbReference type="PANTHER" id="PTHR11926:SF1365">
    <property type="entry name" value="GLYCOSYLTRANSFERASE"/>
    <property type="match status" value="1"/>
</dbReference>
<dbReference type="Gene3D" id="3.40.50.2000">
    <property type="entry name" value="Glycogen Phosphorylase B"/>
    <property type="match status" value="1"/>
</dbReference>
<evidence type="ECO:0000313" key="6">
    <source>
        <dbReference type="Proteomes" id="UP000327157"/>
    </source>
</evidence>
<evidence type="ECO:0000256" key="3">
    <source>
        <dbReference type="RuleBase" id="RU003718"/>
    </source>
</evidence>
<dbReference type="EMBL" id="SMOL01000160">
    <property type="protein sequence ID" value="KAB2624608.1"/>
    <property type="molecule type" value="Genomic_DNA"/>
</dbReference>
<keyword evidence="3" id="KW-0328">Glycosyltransferase</keyword>